<dbReference type="STRING" id="42673.A0A2K0VYM4"/>
<name>A0A2K0VYM4_GIBNY</name>
<dbReference type="InterPro" id="IPR001138">
    <property type="entry name" value="Zn2Cys6_DnaBD"/>
</dbReference>
<dbReference type="AlphaFoldDB" id="A0A2K0VYM4"/>
<evidence type="ECO:0000313" key="7">
    <source>
        <dbReference type="EMBL" id="PNP75137.1"/>
    </source>
</evidence>
<evidence type="ECO:0000256" key="5">
    <source>
        <dbReference type="ARBA" id="ARBA00023242"/>
    </source>
</evidence>
<dbReference type="SUPFAM" id="SSF57701">
    <property type="entry name" value="Zn2/Cys6 DNA-binding domain"/>
    <property type="match status" value="1"/>
</dbReference>
<evidence type="ECO:0000256" key="4">
    <source>
        <dbReference type="ARBA" id="ARBA00023163"/>
    </source>
</evidence>
<dbReference type="Gene3D" id="4.10.240.10">
    <property type="entry name" value="Zn(2)-C6 fungal-type DNA-binding domain"/>
    <property type="match status" value="1"/>
</dbReference>
<dbReference type="PANTHER" id="PTHR47338">
    <property type="entry name" value="ZN(II)2CYS6 TRANSCRIPTION FACTOR (EUROFUNG)-RELATED"/>
    <property type="match status" value="1"/>
</dbReference>
<dbReference type="PANTHER" id="PTHR47338:SF9">
    <property type="entry name" value="ZN(II)2CYS6 TRANSCRIPTION FACTOR (EUROFUNG)"/>
    <property type="match status" value="1"/>
</dbReference>
<accession>A0A2K0VYM4</accession>
<evidence type="ECO:0000259" key="6">
    <source>
        <dbReference type="PROSITE" id="PS50048"/>
    </source>
</evidence>
<dbReference type="OrthoDB" id="424974at2759"/>
<dbReference type="Proteomes" id="UP000236664">
    <property type="component" value="Unassembled WGS sequence"/>
</dbReference>
<protein>
    <recommendedName>
        <fullName evidence="6">Zn(2)-C6 fungal-type domain-containing protein</fullName>
    </recommendedName>
</protein>
<feature type="domain" description="Zn(2)-C6 fungal-type" evidence="6">
    <location>
        <begin position="13"/>
        <end position="43"/>
    </location>
</feature>
<sequence>MEDSRPTKRARQACEPCRRKKSKCPGEKPVCSYCERLGQICVYESGSDSQGQRARSDRSLELRMETLEEKLDLFIDRLE</sequence>
<keyword evidence="5" id="KW-0539">Nucleus</keyword>
<reference evidence="7 8" key="1">
    <citation type="submission" date="2017-06" db="EMBL/GenBank/DDBJ databases">
        <title>Genome of Fusarium nygamai isolate CS10214.</title>
        <authorList>
            <person name="Gardiner D.M."/>
            <person name="Obanor F."/>
            <person name="Kazan K."/>
        </authorList>
    </citation>
    <scope>NUCLEOTIDE SEQUENCE [LARGE SCALE GENOMIC DNA]</scope>
    <source>
        <strain evidence="7 8">CS10214</strain>
    </source>
</reference>
<dbReference type="GO" id="GO:0005634">
    <property type="term" value="C:nucleus"/>
    <property type="evidence" value="ECO:0007669"/>
    <property type="project" value="UniProtKB-SubCell"/>
</dbReference>
<dbReference type="SMART" id="SM00066">
    <property type="entry name" value="GAL4"/>
    <property type="match status" value="1"/>
</dbReference>
<evidence type="ECO:0000256" key="1">
    <source>
        <dbReference type="ARBA" id="ARBA00004123"/>
    </source>
</evidence>
<keyword evidence="8" id="KW-1185">Reference proteome</keyword>
<keyword evidence="2" id="KW-0479">Metal-binding</keyword>
<dbReference type="GO" id="GO:0000981">
    <property type="term" value="F:DNA-binding transcription factor activity, RNA polymerase II-specific"/>
    <property type="evidence" value="ECO:0007669"/>
    <property type="project" value="InterPro"/>
</dbReference>
<keyword evidence="4" id="KW-0804">Transcription</keyword>
<dbReference type="InterPro" id="IPR050815">
    <property type="entry name" value="TF_fung"/>
</dbReference>
<keyword evidence="3" id="KW-0805">Transcription regulation</keyword>
<proteinExistence type="predicted"/>
<dbReference type="CDD" id="cd00067">
    <property type="entry name" value="GAL4"/>
    <property type="match status" value="1"/>
</dbReference>
<comment type="caution">
    <text evidence="7">The sequence shown here is derived from an EMBL/GenBank/DDBJ whole genome shotgun (WGS) entry which is preliminary data.</text>
</comment>
<dbReference type="PROSITE" id="PS00463">
    <property type="entry name" value="ZN2_CY6_FUNGAL_1"/>
    <property type="match status" value="1"/>
</dbReference>
<evidence type="ECO:0000256" key="2">
    <source>
        <dbReference type="ARBA" id="ARBA00022723"/>
    </source>
</evidence>
<evidence type="ECO:0000313" key="8">
    <source>
        <dbReference type="Proteomes" id="UP000236664"/>
    </source>
</evidence>
<dbReference type="InterPro" id="IPR036864">
    <property type="entry name" value="Zn2-C6_fun-type_DNA-bd_sf"/>
</dbReference>
<comment type="subcellular location">
    <subcellularLocation>
        <location evidence="1">Nucleus</location>
    </subcellularLocation>
</comment>
<gene>
    <name evidence="7" type="ORF">FNYG_11506</name>
</gene>
<evidence type="ECO:0000256" key="3">
    <source>
        <dbReference type="ARBA" id="ARBA00023015"/>
    </source>
</evidence>
<dbReference type="PROSITE" id="PS50048">
    <property type="entry name" value="ZN2_CY6_FUNGAL_2"/>
    <property type="match status" value="1"/>
</dbReference>
<dbReference type="EMBL" id="MTQA01000178">
    <property type="protein sequence ID" value="PNP75137.1"/>
    <property type="molecule type" value="Genomic_DNA"/>
</dbReference>
<dbReference type="Pfam" id="PF00172">
    <property type="entry name" value="Zn_clus"/>
    <property type="match status" value="1"/>
</dbReference>
<organism evidence="7 8">
    <name type="scientific">Gibberella nygamai</name>
    <name type="common">Bean root rot disease fungus</name>
    <name type="synonym">Fusarium nygamai</name>
    <dbReference type="NCBI Taxonomy" id="42673"/>
    <lineage>
        <taxon>Eukaryota</taxon>
        <taxon>Fungi</taxon>
        <taxon>Dikarya</taxon>
        <taxon>Ascomycota</taxon>
        <taxon>Pezizomycotina</taxon>
        <taxon>Sordariomycetes</taxon>
        <taxon>Hypocreomycetidae</taxon>
        <taxon>Hypocreales</taxon>
        <taxon>Nectriaceae</taxon>
        <taxon>Fusarium</taxon>
        <taxon>Fusarium fujikuroi species complex</taxon>
    </lineage>
</organism>
<dbReference type="GO" id="GO:0008270">
    <property type="term" value="F:zinc ion binding"/>
    <property type="evidence" value="ECO:0007669"/>
    <property type="project" value="InterPro"/>
</dbReference>